<keyword evidence="3 9" id="KW-0378">Hydrolase</keyword>
<dbReference type="Gene3D" id="2.70.98.10">
    <property type="match status" value="1"/>
</dbReference>
<dbReference type="InterPro" id="IPR029486">
    <property type="entry name" value="GH97_N"/>
</dbReference>
<proteinExistence type="predicted"/>
<feature type="domain" description="Glycosyl-hydrolase 97 N-terminal" evidence="7">
    <location>
        <begin position="10"/>
        <end position="273"/>
    </location>
</feature>
<dbReference type="GO" id="GO:0016798">
    <property type="term" value="F:hydrolase activity, acting on glycosyl bonds"/>
    <property type="evidence" value="ECO:0007669"/>
    <property type="project" value="UniProtKB-KW"/>
</dbReference>
<dbReference type="InterPro" id="IPR017853">
    <property type="entry name" value="GH"/>
</dbReference>
<organism evidence="9 10">
    <name type="scientific">Xylanibacter ruminicola</name>
    <name type="common">Prevotella ruminicola</name>
    <dbReference type="NCBI Taxonomy" id="839"/>
    <lineage>
        <taxon>Bacteria</taxon>
        <taxon>Pseudomonadati</taxon>
        <taxon>Bacteroidota</taxon>
        <taxon>Bacteroidia</taxon>
        <taxon>Bacteroidales</taxon>
        <taxon>Prevotellaceae</taxon>
        <taxon>Xylanibacter</taxon>
    </lineage>
</organism>
<dbReference type="InterPro" id="IPR052720">
    <property type="entry name" value="Glycosyl_hydrolase_97"/>
</dbReference>
<comment type="subunit">
    <text evidence="2">Monomer.</text>
</comment>
<sequence length="654" mass="72684">MSAWAGSYEVSSPNGKVKVTVEAGSMVNWSVSYDGKAVLQPSVIDISVQQGKKTAGLGKVGKVSKKFVTGSFKTPFYKKAEVADSYGQLVLYTNQKWSIEVRAYDDGAAYRLITSSAQPMVVNNETAEFRFAADYPVFVPYVNDNRSGERYCYSFESYYDEQKLSSMFADSLVITPLAVCMPGGMKAIVMDAGVDNYPGMMLIKGDGNSLKAEFAPYPLENMIGGYDRLNLVPTKRASFIAKLAAKQALPWRAVVITENDADILNCDMAQRLAPACRIADTSWIKPGKVAWDWWNNCNITGVDFASGMNTNTYLYYIDFASRNNIEYIIIDEGWSGKESLMEGLSPEIDLSRLVAYGKEKGVGIILWSSWRNLIGNNPEGGIKVTETVMKHYADMGIKGFKVDFFDRDDQQVIASAYQVAACAAKHHLYLDYHGLKPCGIQRAYPNIFNFEGVKGLENSKWEPRVGDGPLHNQPRYDVTAPYLRMLAGPMDYTPGAMTNAMKDSFFGNNNHPMSQGTRVHQMAMYTIFEAPLQMLADSPTKYMQNQECTDFIAQVPTTFDETVVLAGELGEYIAIARRKDSTWYVAAMTDWTPRELTISLDFLTPGQHQATIFADGVNAQKDATDYQCIRKTVTSTDRLAIRLSSGGGWTAIMY</sequence>
<dbReference type="Pfam" id="PF14509">
    <property type="entry name" value="GH97_C"/>
    <property type="match status" value="1"/>
</dbReference>
<gene>
    <name evidence="9" type="ORF">E7102_06575</name>
</gene>
<reference evidence="9" key="1">
    <citation type="submission" date="2019-04" db="EMBL/GenBank/DDBJ databases">
        <title>Evolution of Biomass-Degrading Anaerobic Consortia Revealed by Metagenomics.</title>
        <authorList>
            <person name="Peng X."/>
        </authorList>
    </citation>
    <scope>NUCLEOTIDE SEQUENCE</scope>
    <source>
        <strain evidence="9">SIG141</strain>
    </source>
</reference>
<dbReference type="EMBL" id="SUYD01000007">
    <property type="protein sequence ID" value="MBE6266117.1"/>
    <property type="molecule type" value="Genomic_DNA"/>
</dbReference>
<dbReference type="InterPro" id="IPR013785">
    <property type="entry name" value="Aldolase_TIM"/>
</dbReference>
<name>A0A928GGK9_XYLRU</name>
<dbReference type="GO" id="GO:0030246">
    <property type="term" value="F:carbohydrate binding"/>
    <property type="evidence" value="ECO:0007669"/>
    <property type="project" value="InterPro"/>
</dbReference>
<dbReference type="Pfam" id="PF10566">
    <property type="entry name" value="Glyco_hydro_97"/>
    <property type="match status" value="1"/>
</dbReference>
<evidence type="ECO:0000256" key="1">
    <source>
        <dbReference type="ARBA" id="ARBA00001913"/>
    </source>
</evidence>
<dbReference type="InterPro" id="IPR014718">
    <property type="entry name" value="GH-type_carb-bd"/>
</dbReference>
<dbReference type="Gene3D" id="2.60.40.1180">
    <property type="entry name" value="Golgi alpha-mannosidase II"/>
    <property type="match status" value="1"/>
</dbReference>
<dbReference type="InterPro" id="IPR029483">
    <property type="entry name" value="GH97_C"/>
</dbReference>
<feature type="domain" description="Glycosyl-hydrolase 97 catalytic" evidence="6">
    <location>
        <begin position="293"/>
        <end position="453"/>
    </location>
</feature>
<dbReference type="InterPro" id="IPR019563">
    <property type="entry name" value="GH97_catalytic"/>
</dbReference>
<evidence type="ECO:0000256" key="3">
    <source>
        <dbReference type="ARBA" id="ARBA00022801"/>
    </source>
</evidence>
<evidence type="ECO:0000313" key="9">
    <source>
        <dbReference type="EMBL" id="MBE6266117.1"/>
    </source>
</evidence>
<dbReference type="AlphaFoldDB" id="A0A928GGK9"/>
<dbReference type="Gene3D" id="3.20.20.70">
    <property type="entry name" value="Aldolase class I"/>
    <property type="match status" value="1"/>
</dbReference>
<accession>A0A928GGK9</accession>
<evidence type="ECO:0000259" key="8">
    <source>
        <dbReference type="Pfam" id="PF14509"/>
    </source>
</evidence>
<dbReference type="Pfam" id="PF14508">
    <property type="entry name" value="GH97_N"/>
    <property type="match status" value="1"/>
</dbReference>
<comment type="caution">
    <text evidence="9">The sequence shown here is derived from an EMBL/GenBank/DDBJ whole genome shotgun (WGS) entry which is preliminary data.</text>
</comment>
<evidence type="ECO:0000259" key="6">
    <source>
        <dbReference type="Pfam" id="PF10566"/>
    </source>
</evidence>
<evidence type="ECO:0000313" key="10">
    <source>
        <dbReference type="Proteomes" id="UP000763088"/>
    </source>
</evidence>
<dbReference type="SUPFAM" id="SSF51445">
    <property type="entry name" value="(Trans)glycosidases"/>
    <property type="match status" value="1"/>
</dbReference>
<keyword evidence="4" id="KW-0106">Calcium</keyword>
<evidence type="ECO:0000256" key="4">
    <source>
        <dbReference type="ARBA" id="ARBA00022837"/>
    </source>
</evidence>
<evidence type="ECO:0000256" key="2">
    <source>
        <dbReference type="ARBA" id="ARBA00011245"/>
    </source>
</evidence>
<dbReference type="PANTHER" id="PTHR35803">
    <property type="entry name" value="GLUCAN 1,4-ALPHA-GLUCOSIDASE SUSB-RELATED"/>
    <property type="match status" value="1"/>
</dbReference>
<dbReference type="InterPro" id="IPR013780">
    <property type="entry name" value="Glyco_hydro_b"/>
</dbReference>
<evidence type="ECO:0000256" key="5">
    <source>
        <dbReference type="ARBA" id="ARBA00023295"/>
    </source>
</evidence>
<feature type="domain" description="Glycosyl-hydrolase 97 C-terminal oligomerisation" evidence="8">
    <location>
        <begin position="558"/>
        <end position="652"/>
    </location>
</feature>
<protein>
    <submittedName>
        <fullName evidence="9">Glycoside hydrolase family 97 protein</fullName>
    </submittedName>
</protein>
<dbReference type="Proteomes" id="UP000763088">
    <property type="component" value="Unassembled WGS sequence"/>
</dbReference>
<comment type="cofactor">
    <cofactor evidence="1">
        <name>Ca(2+)</name>
        <dbReference type="ChEBI" id="CHEBI:29108"/>
    </cofactor>
</comment>
<evidence type="ECO:0000259" key="7">
    <source>
        <dbReference type="Pfam" id="PF14508"/>
    </source>
</evidence>
<dbReference type="PANTHER" id="PTHR35803:SF2">
    <property type="entry name" value="RETAINING ALPHA-GALACTOSIDASE"/>
    <property type="match status" value="1"/>
</dbReference>
<keyword evidence="5" id="KW-0326">Glycosidase</keyword>